<dbReference type="AlphaFoldDB" id="A0A8H4NFP1"/>
<name>A0A8H4NFP1_9HYPO</name>
<dbReference type="Gene3D" id="3.80.10.10">
    <property type="entry name" value="Ribonuclease Inhibitor"/>
    <property type="match status" value="1"/>
</dbReference>
<dbReference type="EMBL" id="JAADJG010001150">
    <property type="protein sequence ID" value="KAF4423701.1"/>
    <property type="molecule type" value="Genomic_DNA"/>
</dbReference>
<dbReference type="PROSITE" id="PS50181">
    <property type="entry name" value="FBOX"/>
    <property type="match status" value="1"/>
</dbReference>
<gene>
    <name evidence="2" type="ORF">F53441_14261</name>
</gene>
<feature type="domain" description="F-box" evidence="1">
    <location>
        <begin position="13"/>
        <end position="59"/>
    </location>
</feature>
<evidence type="ECO:0000259" key="1">
    <source>
        <dbReference type="PROSITE" id="PS50181"/>
    </source>
</evidence>
<dbReference type="InterPro" id="IPR032675">
    <property type="entry name" value="LRR_dom_sf"/>
</dbReference>
<protein>
    <recommendedName>
        <fullName evidence="1">F-box domain-containing protein</fullName>
    </recommendedName>
</protein>
<proteinExistence type="predicted"/>
<dbReference type="Proteomes" id="UP000605986">
    <property type="component" value="Unassembled WGS sequence"/>
</dbReference>
<keyword evidence="3" id="KW-1185">Reference proteome</keyword>
<evidence type="ECO:0000313" key="2">
    <source>
        <dbReference type="EMBL" id="KAF4423701.1"/>
    </source>
</evidence>
<comment type="caution">
    <text evidence="2">The sequence shown here is derived from an EMBL/GenBank/DDBJ whole genome shotgun (WGS) entry which is preliminary data.</text>
</comment>
<dbReference type="InterPro" id="IPR001810">
    <property type="entry name" value="F-box_dom"/>
</dbReference>
<dbReference type="OrthoDB" id="5081092at2759"/>
<dbReference type="SUPFAM" id="SSF52047">
    <property type="entry name" value="RNI-like"/>
    <property type="match status" value="1"/>
</dbReference>
<reference evidence="2" key="1">
    <citation type="submission" date="2020-01" db="EMBL/GenBank/DDBJ databases">
        <title>Identification and distribution of gene clusters putatively required for synthesis of sphingolipid metabolism inhibitors in phylogenetically diverse species of the filamentous fungus Fusarium.</title>
        <authorList>
            <person name="Kim H.-S."/>
            <person name="Busman M."/>
            <person name="Brown D.W."/>
            <person name="Divon H."/>
            <person name="Uhlig S."/>
            <person name="Proctor R.H."/>
        </authorList>
    </citation>
    <scope>NUCLEOTIDE SEQUENCE</scope>
    <source>
        <strain evidence="2">NRRL 53441</strain>
    </source>
</reference>
<organism evidence="2 3">
    <name type="scientific">Fusarium austroafricanum</name>
    <dbReference type="NCBI Taxonomy" id="2364996"/>
    <lineage>
        <taxon>Eukaryota</taxon>
        <taxon>Fungi</taxon>
        <taxon>Dikarya</taxon>
        <taxon>Ascomycota</taxon>
        <taxon>Pezizomycotina</taxon>
        <taxon>Sordariomycetes</taxon>
        <taxon>Hypocreomycetidae</taxon>
        <taxon>Hypocreales</taxon>
        <taxon>Nectriaceae</taxon>
        <taxon>Fusarium</taxon>
        <taxon>Fusarium concolor species complex</taxon>
    </lineage>
</organism>
<sequence length="503" mass="56479">MVEILGHKGGKSTIGLLDLPNELLDRIAEYVSNSERATNSKHATLFQLALVNKRLWKTVSPSMLVRHWPVKRHDDFHPPVAFLARHLLYNPQLRTQVRSISLSYADAFSICSELRESEALSMEARTIWLDLATRVNRSADSFEAVNGALTALVLSWTTGITSLDMQVPCYDYNYFLPLVLAADVAMRITAGSLLPTPGGLPLVALRHVDISSCHDRTETIDGKWIAPFFHLPRMKTFVGHLLHLRGDDDESSTDVDSSLECPVDFPSGTSPVEEILLSYTDFTPLGLGMLVHSCRHLRKLAISGIYFMVGTNMSTNALAQIILSHKSSLEELYLDLSECDEHELFEDFRDGAVALEDCFQHLHSLACLNIDVPSVRTSDNSWKVLSLKRLPPRLERLSANVEHVFEEDNGEHRVVDINRLPSSLTALELSGLGSWANFPPYRKRVSRYMDAFQTLMHECGQESRFPKLKDVHLPVVDHHSVEGLEVLKELASINDVELTLEHL</sequence>
<evidence type="ECO:0000313" key="3">
    <source>
        <dbReference type="Proteomes" id="UP000605986"/>
    </source>
</evidence>
<accession>A0A8H4NFP1</accession>